<dbReference type="KEGG" id="pta:HPL003_21500"/>
<accession>G7VPN2</accession>
<reference evidence="2" key="1">
    <citation type="submission" date="2011-11" db="EMBL/GenBank/DDBJ databases">
        <title>Complete sequence of Paenibacillus terrae HPL-003.</title>
        <authorList>
            <person name="Shin S.H."/>
            <person name="Kim S."/>
            <person name="Kim J.Y."/>
        </authorList>
    </citation>
    <scope>NUCLEOTIDE SEQUENCE [LARGE SCALE GENOMIC DNA]</scope>
    <source>
        <strain evidence="2">HPL-003</strain>
    </source>
</reference>
<dbReference type="RefSeq" id="WP_014281727.1">
    <property type="nucleotide sequence ID" value="NC_016641.1"/>
</dbReference>
<protein>
    <submittedName>
        <fullName evidence="1">Uncharacterized protein</fullName>
    </submittedName>
</protein>
<gene>
    <name evidence="1" type="ordered locus">HPL003_21500</name>
</gene>
<dbReference type="EMBL" id="CP003107">
    <property type="protein sequence ID" value="AET61030.1"/>
    <property type="molecule type" value="Genomic_DNA"/>
</dbReference>
<dbReference type="Proteomes" id="UP000005876">
    <property type="component" value="Chromosome"/>
</dbReference>
<organism evidence="1 2">
    <name type="scientific">Paenibacillus terrae (strain HPL-003)</name>
    <dbReference type="NCBI Taxonomy" id="985665"/>
    <lineage>
        <taxon>Bacteria</taxon>
        <taxon>Bacillati</taxon>
        <taxon>Bacillota</taxon>
        <taxon>Bacilli</taxon>
        <taxon>Bacillales</taxon>
        <taxon>Paenibacillaceae</taxon>
        <taxon>Paenibacillus</taxon>
    </lineage>
</organism>
<dbReference type="HOGENOM" id="CLU_2956339_0_0_9"/>
<name>G7VPN2_PAETH</name>
<evidence type="ECO:0000313" key="2">
    <source>
        <dbReference type="Proteomes" id="UP000005876"/>
    </source>
</evidence>
<proteinExistence type="predicted"/>
<sequence length="59" mass="6790">MSEVAAGTELTLDSPEALKAIKFLNDLKHTYKIIPEVEVDFYYLVIRSTAQQKQLLHRL</sequence>
<dbReference type="STRING" id="985665.HPL003_21500"/>
<evidence type="ECO:0000313" key="1">
    <source>
        <dbReference type="EMBL" id="AET61030.1"/>
    </source>
</evidence>
<reference evidence="1 2" key="3">
    <citation type="journal article" date="2012" name="J. Bacteriol.">
        <title>Genome Sequence of Paenibacillus terrae HPL-003, a Xylanase-Producing Bacterium Isolated from Soil Found in Forest Residue.</title>
        <authorList>
            <person name="Shin S.H."/>
            <person name="Kim S."/>
            <person name="Kim J.Y."/>
            <person name="Song H.Y."/>
            <person name="Cho S.J."/>
            <person name="Kim D.R."/>
            <person name="Lee K.I."/>
            <person name="Lim H.K."/>
            <person name="Park N.J."/>
            <person name="Hwang I.T."/>
            <person name="Yang K.S."/>
        </authorList>
    </citation>
    <scope>NUCLEOTIDE SEQUENCE [LARGE SCALE GENOMIC DNA]</scope>
    <source>
        <strain evidence="1 2">HPL-003</strain>
    </source>
</reference>
<dbReference type="AlphaFoldDB" id="G7VPN2"/>
<reference key="2">
    <citation type="submission" date="2011-11" db="EMBL/GenBank/DDBJ databases">
        <authorList>
            <person name="Shin S.H."/>
            <person name="Kim S."/>
            <person name="Kim J.Y."/>
        </authorList>
    </citation>
    <scope>NUCLEOTIDE SEQUENCE</scope>
    <source>
        <strain>HPL-003</strain>
    </source>
</reference>